<dbReference type="InterPro" id="IPR006260">
    <property type="entry name" value="TonB/TolA_C"/>
</dbReference>
<reference evidence="6 7" key="1">
    <citation type="submission" date="2018-06" db="EMBL/GenBank/DDBJ databases">
        <authorList>
            <consortium name="Pathogen Informatics"/>
            <person name="Doyle S."/>
        </authorList>
    </citation>
    <scope>NUCLEOTIDE SEQUENCE [LARGE SCALE GENOMIC DNA]</scope>
    <source>
        <strain evidence="6 7">NCTC11978</strain>
    </source>
</reference>
<evidence type="ECO:0000256" key="2">
    <source>
        <dbReference type="ARBA" id="ARBA00022692"/>
    </source>
</evidence>
<protein>
    <submittedName>
        <fullName evidence="6">TolA colicin import membrane protein</fullName>
    </submittedName>
</protein>
<comment type="subcellular location">
    <subcellularLocation>
        <location evidence="1">Membrane</location>
        <topology evidence="1">Single-pass membrane protein</topology>
    </subcellularLocation>
</comment>
<keyword evidence="4" id="KW-0472">Membrane</keyword>
<evidence type="ECO:0000256" key="4">
    <source>
        <dbReference type="ARBA" id="ARBA00023136"/>
    </source>
</evidence>
<name>A0A378ITY6_9GAMM</name>
<dbReference type="NCBIfam" id="TIGR01352">
    <property type="entry name" value="tonB_Cterm"/>
    <property type="match status" value="1"/>
</dbReference>
<keyword evidence="5" id="KW-0175">Coiled coil</keyword>
<sequence length="329" mass="37373">MINDQTYRKAFFIAIALHFCLALLLTMESTNQRPVMTLAAKNEPNKVLPVELAEQPKEQAVKAVSVDNQEVMKTVNRLKQERANQLRAEQSRQQALVKQAEMARKARLQEQQRLAKLKEEAERVAIARKKQIEEEKRRLKQLALQKEQEAKRLEELKHKQELLQKKQQQEAEKLAQLKKKQAEEKIKSDKIKAEKAKEELARAEKAKAELAEKQRQAAMQQAAQDAAKKAHIAGEVDKYKAMIVNAISRQWILPENVNSGLSSQFRIRLAPDGAVLDVSLTRGSGDPVLDRSAETAIRKASPLPVPTDPDTFNMFRDISLTVRPENVRG</sequence>
<keyword evidence="2" id="KW-0812">Transmembrane</keyword>
<organism evidence="6 7">
    <name type="scientific">Legionella feeleii</name>
    <dbReference type="NCBI Taxonomy" id="453"/>
    <lineage>
        <taxon>Bacteria</taxon>
        <taxon>Pseudomonadati</taxon>
        <taxon>Pseudomonadota</taxon>
        <taxon>Gammaproteobacteria</taxon>
        <taxon>Legionellales</taxon>
        <taxon>Legionellaceae</taxon>
        <taxon>Legionella</taxon>
    </lineage>
</organism>
<dbReference type="Proteomes" id="UP000254033">
    <property type="component" value="Unassembled WGS sequence"/>
</dbReference>
<evidence type="ECO:0000256" key="3">
    <source>
        <dbReference type="ARBA" id="ARBA00022989"/>
    </source>
</evidence>
<dbReference type="Pfam" id="PF13103">
    <property type="entry name" value="TonB_2"/>
    <property type="match status" value="1"/>
</dbReference>
<accession>A0A378ITY6</accession>
<dbReference type="AlphaFoldDB" id="A0A378ITY6"/>
<dbReference type="GO" id="GO:0043213">
    <property type="term" value="P:bacteriocin transport"/>
    <property type="evidence" value="ECO:0007669"/>
    <property type="project" value="InterPro"/>
</dbReference>
<evidence type="ECO:0000313" key="7">
    <source>
        <dbReference type="Proteomes" id="UP000254033"/>
    </source>
</evidence>
<dbReference type="GO" id="GO:0016020">
    <property type="term" value="C:membrane"/>
    <property type="evidence" value="ECO:0007669"/>
    <property type="project" value="UniProtKB-SubCell"/>
</dbReference>
<keyword evidence="3" id="KW-1133">Transmembrane helix</keyword>
<dbReference type="SUPFAM" id="SSF74653">
    <property type="entry name" value="TolA/TonB C-terminal domain"/>
    <property type="match status" value="1"/>
</dbReference>
<dbReference type="EMBL" id="UGNY01000001">
    <property type="protein sequence ID" value="STX38503.1"/>
    <property type="molecule type" value="Genomic_DNA"/>
</dbReference>
<feature type="coiled-coil region" evidence="5">
    <location>
        <begin position="68"/>
        <end position="223"/>
    </location>
</feature>
<gene>
    <name evidence="6" type="primary">tolA</name>
    <name evidence="6" type="ORF">NCTC11978_01687</name>
</gene>
<dbReference type="NCBIfam" id="TIGR02794">
    <property type="entry name" value="tolA_full"/>
    <property type="match status" value="1"/>
</dbReference>
<proteinExistence type="predicted"/>
<evidence type="ECO:0000313" key="6">
    <source>
        <dbReference type="EMBL" id="STX38503.1"/>
    </source>
</evidence>
<dbReference type="GO" id="GO:0019534">
    <property type="term" value="F:toxin transmembrane transporter activity"/>
    <property type="evidence" value="ECO:0007669"/>
    <property type="project" value="InterPro"/>
</dbReference>
<dbReference type="InterPro" id="IPR014161">
    <property type="entry name" value="Tol-Pal_TolA"/>
</dbReference>
<evidence type="ECO:0000256" key="1">
    <source>
        <dbReference type="ARBA" id="ARBA00004167"/>
    </source>
</evidence>
<dbReference type="RefSeq" id="WP_115175208.1">
    <property type="nucleotide sequence ID" value="NZ_UGNY01000001.1"/>
</dbReference>
<dbReference type="Gene3D" id="3.30.1150.10">
    <property type="match status" value="1"/>
</dbReference>
<evidence type="ECO:0000256" key="5">
    <source>
        <dbReference type="SAM" id="Coils"/>
    </source>
</evidence>